<keyword evidence="1" id="KW-1133">Transmembrane helix</keyword>
<dbReference type="RefSeq" id="WP_036647981.1">
    <property type="nucleotide sequence ID" value="NZ_BAVZ01000005.1"/>
</dbReference>
<dbReference type="OrthoDB" id="2634508at2"/>
<dbReference type="eggNOG" id="ENOG502ZQXN">
    <property type="taxonomic scope" value="Bacteria"/>
</dbReference>
<organism evidence="2 3">
    <name type="scientific">Paenibacillus pini JCM 16418</name>
    <dbReference type="NCBI Taxonomy" id="1236976"/>
    <lineage>
        <taxon>Bacteria</taxon>
        <taxon>Bacillati</taxon>
        <taxon>Bacillota</taxon>
        <taxon>Bacilli</taxon>
        <taxon>Bacillales</taxon>
        <taxon>Paenibacillaceae</taxon>
        <taxon>Paenibacillus</taxon>
    </lineage>
</organism>
<keyword evidence="1" id="KW-0812">Transmembrane</keyword>
<comment type="caution">
    <text evidence="2">The sequence shown here is derived from an EMBL/GenBank/DDBJ whole genome shotgun (WGS) entry which is preliminary data.</text>
</comment>
<gene>
    <name evidence="2" type="ORF">JCM16418_2017</name>
</gene>
<protein>
    <submittedName>
        <fullName evidence="2">Uncharacterized protein</fullName>
    </submittedName>
</protein>
<evidence type="ECO:0000313" key="3">
    <source>
        <dbReference type="Proteomes" id="UP000019364"/>
    </source>
</evidence>
<reference evidence="2 3" key="1">
    <citation type="journal article" date="2014" name="Genome Announc.">
        <title>Draft Genome Sequence of Paenibacillus pini JCM 16418T, Isolated from the Rhizosphere of Pine Tree.</title>
        <authorList>
            <person name="Yuki M."/>
            <person name="Oshima K."/>
            <person name="Suda W."/>
            <person name="Oshida Y."/>
            <person name="Kitamura K."/>
            <person name="Iida Y."/>
            <person name="Hattori M."/>
            <person name="Ohkuma M."/>
        </authorList>
    </citation>
    <scope>NUCLEOTIDE SEQUENCE [LARGE SCALE GENOMIC DNA]</scope>
    <source>
        <strain evidence="2 3">JCM 16418</strain>
    </source>
</reference>
<dbReference type="AlphaFoldDB" id="W7YJW8"/>
<feature type="transmembrane region" description="Helical" evidence="1">
    <location>
        <begin position="36"/>
        <end position="57"/>
    </location>
</feature>
<keyword evidence="3" id="KW-1185">Reference proteome</keyword>
<sequence>MKNRNVTGLIVALIYCFGLYAILMDAPEGEAPNHPLWVYTLIPLGATVISFLFERVIKFDFFKKKK</sequence>
<name>W7YJW8_9BACL</name>
<feature type="transmembrane region" description="Helical" evidence="1">
    <location>
        <begin position="7"/>
        <end position="24"/>
    </location>
</feature>
<keyword evidence="1" id="KW-0472">Membrane</keyword>
<proteinExistence type="predicted"/>
<evidence type="ECO:0000313" key="2">
    <source>
        <dbReference type="EMBL" id="GAF07983.1"/>
    </source>
</evidence>
<accession>W7YJW8</accession>
<dbReference type="EMBL" id="BAVZ01000005">
    <property type="protein sequence ID" value="GAF07983.1"/>
    <property type="molecule type" value="Genomic_DNA"/>
</dbReference>
<evidence type="ECO:0000256" key="1">
    <source>
        <dbReference type="SAM" id="Phobius"/>
    </source>
</evidence>
<dbReference type="Proteomes" id="UP000019364">
    <property type="component" value="Unassembled WGS sequence"/>
</dbReference>